<protein>
    <recommendedName>
        <fullName evidence="2">Response regulatory domain-containing protein</fullName>
    </recommendedName>
</protein>
<dbReference type="Pfam" id="PF00072">
    <property type="entry name" value="Response_reg"/>
    <property type="match status" value="1"/>
</dbReference>
<dbReference type="SUPFAM" id="SSF52172">
    <property type="entry name" value="CheY-like"/>
    <property type="match status" value="1"/>
</dbReference>
<dbReference type="PROSITE" id="PS50110">
    <property type="entry name" value="RESPONSE_REGULATORY"/>
    <property type="match status" value="1"/>
</dbReference>
<evidence type="ECO:0000313" key="3">
    <source>
        <dbReference type="EMBL" id="AWG26538.1"/>
    </source>
</evidence>
<dbReference type="PANTHER" id="PTHR44520">
    <property type="entry name" value="RESPONSE REGULATOR RCP1-RELATED"/>
    <property type="match status" value="1"/>
</dbReference>
<evidence type="ECO:0000259" key="2">
    <source>
        <dbReference type="PROSITE" id="PS50110"/>
    </source>
</evidence>
<dbReference type="Proteomes" id="UP000244677">
    <property type="component" value="Chromosome"/>
</dbReference>
<dbReference type="Gene3D" id="3.40.50.2300">
    <property type="match status" value="1"/>
</dbReference>
<keyword evidence="1" id="KW-0597">Phosphoprotein</keyword>
<dbReference type="InterPro" id="IPR011006">
    <property type="entry name" value="CheY-like_superfamily"/>
</dbReference>
<gene>
    <name evidence="3" type="ORF">FK004_15550</name>
</gene>
<organism evidence="3 4">
    <name type="scientific">Flavobacterium kingsejongi</name>
    <dbReference type="NCBI Taxonomy" id="1678728"/>
    <lineage>
        <taxon>Bacteria</taxon>
        <taxon>Pseudomonadati</taxon>
        <taxon>Bacteroidota</taxon>
        <taxon>Flavobacteriia</taxon>
        <taxon>Flavobacteriales</taxon>
        <taxon>Flavobacteriaceae</taxon>
        <taxon>Flavobacterium</taxon>
    </lineage>
</organism>
<dbReference type="InterPro" id="IPR052893">
    <property type="entry name" value="TCS_response_regulator"/>
</dbReference>
<sequence length="153" mass="17113">MVSSFLYFWVVIQKINSILLVDDDPDDQLLFQEALSDADNSIQYTSASDGIHALEQLNTEGAVLPELIFMDVNMPRMNGLDCLKEIQKSTKLKHIHVIMYSTSCSVEYQKECFANGAVDYIEKPNDFKTLCTRIAGVIRQGILPAVNTIPPAL</sequence>
<feature type="domain" description="Response regulatory" evidence="2">
    <location>
        <begin position="17"/>
        <end position="138"/>
    </location>
</feature>
<evidence type="ECO:0000256" key="1">
    <source>
        <dbReference type="PROSITE-ProRule" id="PRU00169"/>
    </source>
</evidence>
<dbReference type="SMART" id="SM00448">
    <property type="entry name" value="REC"/>
    <property type="match status" value="1"/>
</dbReference>
<dbReference type="PANTHER" id="PTHR44520:SF2">
    <property type="entry name" value="RESPONSE REGULATOR RCP1"/>
    <property type="match status" value="1"/>
</dbReference>
<evidence type="ECO:0000313" key="4">
    <source>
        <dbReference type="Proteomes" id="UP000244677"/>
    </source>
</evidence>
<dbReference type="EMBL" id="CP020919">
    <property type="protein sequence ID" value="AWG26538.1"/>
    <property type="molecule type" value="Genomic_DNA"/>
</dbReference>
<accession>A0A2S1LS72</accession>
<dbReference type="KEGG" id="fki:FK004_15550"/>
<reference evidence="3 4" key="1">
    <citation type="submission" date="2017-04" db="EMBL/GenBank/DDBJ databases">
        <title>Complete genome sequence of Flavobacterium kingsejong AJ004.</title>
        <authorList>
            <person name="Lee P.C."/>
        </authorList>
    </citation>
    <scope>NUCLEOTIDE SEQUENCE [LARGE SCALE GENOMIC DNA]</scope>
    <source>
        <strain evidence="3 4">AJ004</strain>
    </source>
</reference>
<keyword evidence="4" id="KW-1185">Reference proteome</keyword>
<dbReference type="AlphaFoldDB" id="A0A2S1LS72"/>
<dbReference type="InterPro" id="IPR001789">
    <property type="entry name" value="Sig_transdc_resp-reg_receiver"/>
</dbReference>
<dbReference type="GO" id="GO:0000160">
    <property type="term" value="P:phosphorelay signal transduction system"/>
    <property type="evidence" value="ECO:0007669"/>
    <property type="project" value="InterPro"/>
</dbReference>
<name>A0A2S1LS72_9FLAO</name>
<feature type="modified residue" description="4-aspartylphosphate" evidence="1">
    <location>
        <position position="71"/>
    </location>
</feature>
<proteinExistence type="predicted"/>